<dbReference type="PANTHER" id="PTHR18966">
    <property type="entry name" value="IONOTROPIC GLUTAMATE RECEPTOR"/>
    <property type="match status" value="1"/>
</dbReference>
<evidence type="ECO:0000256" key="15">
    <source>
        <dbReference type="SAM" id="SignalP"/>
    </source>
</evidence>
<dbReference type="Pfam" id="PF00060">
    <property type="entry name" value="Lig_chan"/>
    <property type="match status" value="1"/>
</dbReference>
<keyword evidence="2" id="KW-0813">Transport</keyword>
<comment type="caution">
    <text evidence="17">The sequence shown here is derived from an EMBL/GenBank/DDBJ whole genome shotgun (WGS) entry which is preliminary data.</text>
</comment>
<evidence type="ECO:0000256" key="6">
    <source>
        <dbReference type="ARBA" id="ARBA00023065"/>
    </source>
</evidence>
<gene>
    <name evidence="17" type="ORF">RFH988_LOCUS32134</name>
</gene>
<dbReference type="InterPro" id="IPR028082">
    <property type="entry name" value="Peripla_BP_I"/>
</dbReference>
<evidence type="ECO:0000256" key="13">
    <source>
        <dbReference type="ARBA" id="ARBA00034100"/>
    </source>
</evidence>
<organism evidence="17 18">
    <name type="scientific">Rotaria sordida</name>
    <dbReference type="NCBI Taxonomy" id="392033"/>
    <lineage>
        <taxon>Eukaryota</taxon>
        <taxon>Metazoa</taxon>
        <taxon>Spiralia</taxon>
        <taxon>Gnathifera</taxon>
        <taxon>Rotifera</taxon>
        <taxon>Eurotatoria</taxon>
        <taxon>Bdelloidea</taxon>
        <taxon>Philodinida</taxon>
        <taxon>Philodinidae</taxon>
        <taxon>Rotaria</taxon>
    </lineage>
</organism>
<evidence type="ECO:0000256" key="2">
    <source>
        <dbReference type="ARBA" id="ARBA00022448"/>
    </source>
</evidence>
<proteinExistence type="predicted"/>
<feature type="signal peptide" evidence="15">
    <location>
        <begin position="1"/>
        <end position="26"/>
    </location>
</feature>
<dbReference type="PRINTS" id="PR00248">
    <property type="entry name" value="GPCRMGR"/>
</dbReference>
<feature type="domain" description="Ionotropic glutamate receptor C-terminal" evidence="16">
    <location>
        <begin position="668"/>
        <end position="984"/>
    </location>
</feature>
<dbReference type="Gene3D" id="3.40.50.2300">
    <property type="match status" value="4"/>
</dbReference>
<evidence type="ECO:0000256" key="7">
    <source>
        <dbReference type="ARBA" id="ARBA00023136"/>
    </source>
</evidence>
<evidence type="ECO:0000256" key="11">
    <source>
        <dbReference type="ARBA" id="ARBA00023286"/>
    </source>
</evidence>
<feature type="non-terminal residue" evidence="17">
    <location>
        <position position="1"/>
    </location>
</feature>
<dbReference type="InterPro" id="IPR015683">
    <property type="entry name" value="Ionotropic_Glu_rcpt"/>
</dbReference>
<feature type="transmembrane region" description="Helical" evidence="14">
    <location>
        <begin position="852"/>
        <end position="872"/>
    </location>
</feature>
<keyword evidence="12" id="KW-0407">Ion channel</keyword>
<dbReference type="Proteomes" id="UP000663882">
    <property type="component" value="Unassembled WGS sequence"/>
</dbReference>
<evidence type="ECO:0000256" key="14">
    <source>
        <dbReference type="SAM" id="Phobius"/>
    </source>
</evidence>
<dbReference type="SMART" id="SM00079">
    <property type="entry name" value="PBPe"/>
    <property type="match status" value="1"/>
</dbReference>
<reference evidence="17" key="1">
    <citation type="submission" date="2021-02" db="EMBL/GenBank/DDBJ databases">
        <authorList>
            <person name="Nowell W R."/>
        </authorList>
    </citation>
    <scope>NUCLEOTIDE SEQUENCE</scope>
</reference>
<feature type="chain" id="PRO_5033045412" description="Ionotropic glutamate receptor C-terminal domain-containing protein" evidence="15">
    <location>
        <begin position="27"/>
        <end position="1025"/>
    </location>
</feature>
<name>A0A815H0V5_9BILA</name>
<evidence type="ECO:0000313" key="17">
    <source>
        <dbReference type="EMBL" id="CAF1347769.1"/>
    </source>
</evidence>
<dbReference type="InterPro" id="IPR000337">
    <property type="entry name" value="GPCR_3"/>
</dbReference>
<evidence type="ECO:0000256" key="10">
    <source>
        <dbReference type="ARBA" id="ARBA00023257"/>
    </source>
</evidence>
<evidence type="ECO:0000256" key="3">
    <source>
        <dbReference type="ARBA" id="ARBA00022692"/>
    </source>
</evidence>
<dbReference type="GO" id="GO:0004930">
    <property type="term" value="F:G protein-coupled receptor activity"/>
    <property type="evidence" value="ECO:0007669"/>
    <property type="project" value="InterPro"/>
</dbReference>
<keyword evidence="6" id="KW-0406">Ion transport</keyword>
<dbReference type="InterPro" id="IPR001320">
    <property type="entry name" value="Iontro_rcpt_C"/>
</dbReference>
<keyword evidence="4 14" id="KW-1133">Transmembrane helix</keyword>
<keyword evidence="11" id="KW-1071">Ligand-gated ion channel</keyword>
<evidence type="ECO:0000256" key="5">
    <source>
        <dbReference type="ARBA" id="ARBA00023018"/>
    </source>
</evidence>
<keyword evidence="10" id="KW-0628">Postsynaptic cell membrane</keyword>
<feature type="transmembrane region" description="Helical" evidence="14">
    <location>
        <begin position="1001"/>
        <end position="1022"/>
    </location>
</feature>
<dbReference type="Gene3D" id="1.10.287.70">
    <property type="match status" value="1"/>
</dbReference>
<dbReference type="InterPro" id="IPR019594">
    <property type="entry name" value="Glu/Gly-bd"/>
</dbReference>
<dbReference type="AlphaFoldDB" id="A0A815H0V5"/>
<keyword evidence="9" id="KW-0325">Glycoprotein</keyword>
<dbReference type="PRINTS" id="PR01176">
    <property type="entry name" value="GABABRECEPTR"/>
</dbReference>
<dbReference type="SUPFAM" id="SSF53850">
    <property type="entry name" value="Periplasmic binding protein-like II"/>
    <property type="match status" value="1"/>
</dbReference>
<dbReference type="Gene3D" id="3.40.190.10">
    <property type="entry name" value="Periplasmic binding protein-like II"/>
    <property type="match status" value="3"/>
</dbReference>
<dbReference type="EMBL" id="CAJNOO010003632">
    <property type="protein sequence ID" value="CAF1347769.1"/>
    <property type="molecule type" value="Genomic_DNA"/>
</dbReference>
<feature type="transmembrane region" description="Helical" evidence="14">
    <location>
        <begin position="788"/>
        <end position="807"/>
    </location>
</feature>
<keyword evidence="15" id="KW-0732">Signal</keyword>
<evidence type="ECO:0000259" key="16">
    <source>
        <dbReference type="SMART" id="SM00079"/>
    </source>
</evidence>
<evidence type="ECO:0000313" key="18">
    <source>
        <dbReference type="Proteomes" id="UP000663882"/>
    </source>
</evidence>
<evidence type="ECO:0000256" key="1">
    <source>
        <dbReference type="ARBA" id="ARBA00004141"/>
    </source>
</evidence>
<keyword evidence="5" id="KW-0770">Synapse</keyword>
<dbReference type="InterPro" id="IPR001828">
    <property type="entry name" value="ANF_lig-bd_rcpt"/>
</dbReference>
<evidence type="ECO:0000256" key="12">
    <source>
        <dbReference type="ARBA" id="ARBA00023303"/>
    </source>
</evidence>
<dbReference type="OrthoDB" id="5984008at2759"/>
<keyword evidence="7 14" id="KW-0472">Membrane</keyword>
<evidence type="ECO:0000256" key="8">
    <source>
        <dbReference type="ARBA" id="ARBA00023170"/>
    </source>
</evidence>
<keyword evidence="3 14" id="KW-0812">Transmembrane</keyword>
<keyword evidence="8" id="KW-0675">Receptor</keyword>
<dbReference type="Pfam" id="PF10613">
    <property type="entry name" value="Lig_chan-Glu_bd"/>
    <property type="match status" value="1"/>
</dbReference>
<protein>
    <recommendedName>
        <fullName evidence="16">Ionotropic glutamate receptor C-terminal domain-containing protein</fullName>
    </recommendedName>
</protein>
<dbReference type="Pfam" id="PF01094">
    <property type="entry name" value="ANF_receptor"/>
    <property type="match status" value="2"/>
</dbReference>
<comment type="subcellular location">
    <subcellularLocation>
        <location evidence="1">Membrane</location>
        <topology evidence="1">Multi-pass membrane protein</topology>
    </subcellularLocation>
    <subcellularLocation>
        <location evidence="13">Postsynaptic cell membrane</location>
    </subcellularLocation>
</comment>
<feature type="transmembrane region" description="Helical" evidence="14">
    <location>
        <begin position="819"/>
        <end position="840"/>
    </location>
</feature>
<evidence type="ECO:0000256" key="9">
    <source>
        <dbReference type="ARBA" id="ARBA00023180"/>
    </source>
</evidence>
<sequence>MLFFLKFEYLLLNILLVQLNIDNVMSIWPSSNSSDIYLLGLFGYMPDASDNNYQVLHFRAMFKAAVLLSNQYNITIDGKLIGWKEGLTMGDVIVALNETCHSVSELNIVGIVGPQFSRETLLISPLCEKLNLPVISYSATDPDLSDATIYPNFYRTVPADNIMALALLKLFNRFNWTSCLIIYQNDAFGSGGAKVINDLFNASNIKFEYLLLNILLVQFNIDNVMSIWPSSNSSDIYLLGLFGYIPDASNNNNLVIHSRAMFKAAVLLSNQYNITIDGKLIGWKEGLTRGEVIVALNETCLSVSESNIVSIVGPEFSRETLLISPLCEKLNLPVISYSATDPDLSDATTYPNFYRTVPSDDIMALALVKLFNRFNWTSCLIIYQNDAFGSGGAKVINDLFNASNMKVVQMIMYDIAKKSIRGDLKTYLMNSPSRIVILWADSISTSLILQNALDSNVVGPLFTWIITSQILLNSFDERYHQNLVGMLLIEPVVAPVVGAPYNTELLNAAYNIWQTYENETFPGSTNVNDYALFSFDATWALIKSLEELCSSKINNSSSSCLSFNKFSFCFNFRFNQYDSLLSILARTNFLGVSGFVGFSNNTTDRTNGSYYILRNVQASANGLKFASVLEYIGPGYWRVPITENSIIWPGNSLTPSVNRALLRGVSLRIEIAELSPFTMVQNVTDDNGQSTIQYTGYAIDLLQLLMDQLGFKATLLLKPSDQTYNEFVRAVSEGVYDIIIGAITVTSPRREIVGFSSAIYDNSLRTIVRQVNGPGIDLFAFLKPFSRGLWILVLGTCIYAGILIFLIERRKNEDLQNRSIPSQLIMSIWYCFGNMFGYGIEFNTRTAGGRLLTAGLYILSLILVASYTANLASDLTIARSQFVISGINDVKNGKVPINRVGILADSAIENYIKAVMPAGNEGLVENALNTIYCNLTEVGVSFAESSYAIVTPKEWLYTPDLDVSILSLRESGKIDDLKQKWLQARTCPDSTLTSTSLDIKALSGLFAIFVVITALSLLLFLWTER</sequence>
<dbReference type="GO" id="GO:0045211">
    <property type="term" value="C:postsynaptic membrane"/>
    <property type="evidence" value="ECO:0007669"/>
    <property type="project" value="UniProtKB-SubCell"/>
</dbReference>
<accession>A0A815H0V5</accession>
<dbReference type="SUPFAM" id="SSF53822">
    <property type="entry name" value="Periplasmic binding protein-like I"/>
    <property type="match status" value="2"/>
</dbReference>
<dbReference type="GO" id="GO:0015276">
    <property type="term" value="F:ligand-gated monoatomic ion channel activity"/>
    <property type="evidence" value="ECO:0007669"/>
    <property type="project" value="InterPro"/>
</dbReference>
<evidence type="ECO:0000256" key="4">
    <source>
        <dbReference type="ARBA" id="ARBA00022989"/>
    </source>
</evidence>